<evidence type="ECO:0000256" key="5">
    <source>
        <dbReference type="ARBA" id="ARBA00022825"/>
    </source>
</evidence>
<accession>A0A485KE56</accession>
<feature type="signal peptide" evidence="7">
    <location>
        <begin position="1"/>
        <end position="20"/>
    </location>
</feature>
<keyword evidence="6" id="KW-0843">Virulence</keyword>
<proteinExistence type="inferred from homology"/>
<keyword evidence="11" id="KW-1185">Reference proteome</keyword>
<dbReference type="EMBL" id="VJMH01001158">
    <property type="protein sequence ID" value="KAF0712942.1"/>
    <property type="molecule type" value="Genomic_DNA"/>
</dbReference>
<dbReference type="PRINTS" id="PR00839">
    <property type="entry name" value="V8PROTEASE"/>
</dbReference>
<dbReference type="EMBL" id="CAADRA010001158">
    <property type="protein sequence ID" value="VFT81697.1"/>
    <property type="molecule type" value="Genomic_DNA"/>
</dbReference>
<protein>
    <recommendedName>
        <fullName evidence="7">Serine protease</fullName>
        <ecNumber evidence="7">3.4.21.-</ecNumber>
    </recommendedName>
</protein>
<dbReference type="GO" id="GO:0006508">
    <property type="term" value="P:proteolysis"/>
    <property type="evidence" value="ECO:0007669"/>
    <property type="project" value="UniProtKB-KW"/>
</dbReference>
<keyword evidence="2 7" id="KW-0645">Protease</keyword>
<name>A0A485KE56_9STRA</name>
<keyword evidence="3 7" id="KW-0732">Signal</keyword>
<comment type="similarity">
    <text evidence="1 7">Belongs to the peptidase S1B family.</text>
</comment>
<sequence>MVSRVSTLVALLGLVALAHATDNTTADDDSGQLESICSSDDSKSCRCFETTDTAKYAKSKAVARLKIDRLYCTGWLFGSEGHLMTNHHCVKSAADAAKMRVEFKSETEWCYDHSFQGGFPGVVAATGATLVINDPQLDFALVKLDNVNAGVDLASFGYLQTRSTEAMVNETVYAIGHPSGRPCHIAYVDDDGSPGRLLDTSFTPSGGGECNIVDRLAHRLDTDAGSSGSPVLTYADNLVVGLHNCGGCRVENVNLNSAVKMSQIVDFLGSRGLLPRDAVVAVEVPSDNPVTDSPSDDAPSDDEPSDDEPTNDGPIDVGGDFPSDENDS</sequence>
<evidence type="ECO:0000256" key="1">
    <source>
        <dbReference type="ARBA" id="ARBA00008764"/>
    </source>
</evidence>
<organism evidence="10 11">
    <name type="scientific">Aphanomyces stellatus</name>
    <dbReference type="NCBI Taxonomy" id="120398"/>
    <lineage>
        <taxon>Eukaryota</taxon>
        <taxon>Sar</taxon>
        <taxon>Stramenopiles</taxon>
        <taxon>Oomycota</taxon>
        <taxon>Saprolegniomycetes</taxon>
        <taxon>Saprolegniales</taxon>
        <taxon>Verrucalvaceae</taxon>
        <taxon>Aphanomyces</taxon>
    </lineage>
</organism>
<keyword evidence="4 7" id="KW-0378">Hydrolase</keyword>
<dbReference type="AlphaFoldDB" id="A0A485KE56"/>
<evidence type="ECO:0000256" key="3">
    <source>
        <dbReference type="ARBA" id="ARBA00022729"/>
    </source>
</evidence>
<dbReference type="OrthoDB" id="62371at2759"/>
<dbReference type="InterPro" id="IPR009003">
    <property type="entry name" value="Peptidase_S1_PA"/>
</dbReference>
<dbReference type="SUPFAM" id="SSF50494">
    <property type="entry name" value="Trypsin-like serine proteases"/>
    <property type="match status" value="1"/>
</dbReference>
<evidence type="ECO:0000256" key="6">
    <source>
        <dbReference type="ARBA" id="ARBA00023026"/>
    </source>
</evidence>
<reference evidence="10 11" key="1">
    <citation type="submission" date="2019-03" db="EMBL/GenBank/DDBJ databases">
        <authorList>
            <person name="Gaulin E."/>
            <person name="Dumas B."/>
        </authorList>
    </citation>
    <scope>NUCLEOTIDE SEQUENCE [LARGE SCALE GENOMIC DNA]</scope>
    <source>
        <strain evidence="10">CBS 568.67</strain>
    </source>
</reference>
<evidence type="ECO:0000256" key="7">
    <source>
        <dbReference type="RuleBase" id="RU004296"/>
    </source>
</evidence>
<dbReference type="InterPro" id="IPR008256">
    <property type="entry name" value="Peptidase_S1B"/>
</dbReference>
<feature type="chain" id="PRO_5034142075" description="Serine protease" evidence="7">
    <location>
        <begin position="21"/>
        <end position="328"/>
    </location>
</feature>
<evidence type="ECO:0000256" key="4">
    <source>
        <dbReference type="ARBA" id="ARBA00022801"/>
    </source>
</evidence>
<dbReference type="Gene3D" id="2.40.10.10">
    <property type="entry name" value="Trypsin-like serine proteases"/>
    <property type="match status" value="2"/>
</dbReference>
<evidence type="ECO:0000313" key="10">
    <source>
        <dbReference type="EMBL" id="VFT81697.1"/>
    </source>
</evidence>
<evidence type="ECO:0000313" key="11">
    <source>
        <dbReference type="Proteomes" id="UP000332933"/>
    </source>
</evidence>
<dbReference type="PANTHER" id="PTHR36234">
    <property type="entry name" value="LYSYL ENDOPEPTIDASE"/>
    <property type="match status" value="1"/>
</dbReference>
<evidence type="ECO:0000256" key="8">
    <source>
        <dbReference type="SAM" id="MobiDB-lite"/>
    </source>
</evidence>
<gene>
    <name evidence="10" type="primary">Aste57867_4592</name>
    <name evidence="9" type="ORF">As57867_004579</name>
    <name evidence="10" type="ORF">ASTE57867_4592</name>
</gene>
<dbReference type="InterPro" id="IPR043504">
    <property type="entry name" value="Peptidase_S1_PA_chymotrypsin"/>
</dbReference>
<dbReference type="GO" id="GO:0008236">
    <property type="term" value="F:serine-type peptidase activity"/>
    <property type="evidence" value="ECO:0007669"/>
    <property type="project" value="UniProtKB-KW"/>
</dbReference>
<keyword evidence="5 7" id="KW-0720">Serine protease</keyword>
<feature type="region of interest" description="Disordered" evidence="8">
    <location>
        <begin position="283"/>
        <end position="328"/>
    </location>
</feature>
<evidence type="ECO:0000256" key="2">
    <source>
        <dbReference type="ARBA" id="ARBA00022670"/>
    </source>
</evidence>
<dbReference type="Proteomes" id="UP000332933">
    <property type="component" value="Unassembled WGS sequence"/>
</dbReference>
<evidence type="ECO:0000313" key="9">
    <source>
        <dbReference type="EMBL" id="KAF0712942.1"/>
    </source>
</evidence>
<feature type="compositionally biased region" description="Acidic residues" evidence="8">
    <location>
        <begin position="294"/>
        <end position="310"/>
    </location>
</feature>
<dbReference type="EC" id="3.4.21.-" evidence="7"/>
<dbReference type="PANTHER" id="PTHR36234:SF5">
    <property type="entry name" value="LYSYL ENDOPEPTIDASE"/>
    <property type="match status" value="1"/>
</dbReference>
<dbReference type="Pfam" id="PF13365">
    <property type="entry name" value="Trypsin_2"/>
    <property type="match status" value="1"/>
</dbReference>
<reference evidence="9" key="2">
    <citation type="submission" date="2019-06" db="EMBL/GenBank/DDBJ databases">
        <title>Genomics analysis of Aphanomyces spp. identifies a new class of oomycete effector associated with host adaptation.</title>
        <authorList>
            <person name="Gaulin E."/>
        </authorList>
    </citation>
    <scope>NUCLEOTIDE SEQUENCE</scope>
    <source>
        <strain evidence="9">CBS 578.67</strain>
    </source>
</reference>